<feature type="region of interest" description="Disordered" evidence="1">
    <location>
        <begin position="1"/>
        <end position="21"/>
    </location>
</feature>
<sequence length="86" mass="9730">MATSTPRRHRRTLAESKSLGVPSARGRFLRLDDMIASTGLSESTIRRRVRDGEMPKPTALTTRCVGWWESDYAEWASAHRAPRSTE</sequence>
<organism evidence="2 3">
    <name type="scientific">Sphingomonas aurantiaca</name>
    <dbReference type="NCBI Taxonomy" id="185949"/>
    <lineage>
        <taxon>Bacteria</taxon>
        <taxon>Pseudomonadati</taxon>
        <taxon>Pseudomonadota</taxon>
        <taxon>Alphaproteobacteria</taxon>
        <taxon>Sphingomonadales</taxon>
        <taxon>Sphingomonadaceae</taxon>
        <taxon>Sphingomonas</taxon>
    </lineage>
</organism>
<dbReference type="RefSeq" id="WP_107960122.1">
    <property type="nucleotide sequence ID" value="NZ_QAOG01000011.1"/>
</dbReference>
<accession>A0A2T5GFU9</accession>
<proteinExistence type="predicted"/>
<dbReference type="AlphaFoldDB" id="A0A2T5GFU9"/>
<name>A0A2T5GFU9_9SPHN</name>
<dbReference type="Gene3D" id="1.10.238.160">
    <property type="match status" value="1"/>
</dbReference>
<dbReference type="InterPro" id="IPR010260">
    <property type="entry name" value="AlpA"/>
</dbReference>
<gene>
    <name evidence="2" type="ORF">C8J26_4040</name>
</gene>
<protein>
    <submittedName>
        <fullName evidence="2">AlpA family transcriptional regulator</fullName>
    </submittedName>
</protein>
<evidence type="ECO:0000256" key="1">
    <source>
        <dbReference type="SAM" id="MobiDB-lite"/>
    </source>
</evidence>
<evidence type="ECO:0000313" key="2">
    <source>
        <dbReference type="EMBL" id="PTQ58178.1"/>
    </source>
</evidence>
<evidence type="ECO:0000313" key="3">
    <source>
        <dbReference type="Proteomes" id="UP000244189"/>
    </source>
</evidence>
<feature type="compositionally biased region" description="Basic residues" evidence="1">
    <location>
        <begin position="1"/>
        <end position="11"/>
    </location>
</feature>
<comment type="caution">
    <text evidence="2">The sequence shown here is derived from an EMBL/GenBank/DDBJ whole genome shotgun (WGS) entry which is preliminary data.</text>
</comment>
<dbReference type="EMBL" id="QAOG01000011">
    <property type="protein sequence ID" value="PTQ58178.1"/>
    <property type="molecule type" value="Genomic_DNA"/>
</dbReference>
<dbReference type="Proteomes" id="UP000244189">
    <property type="component" value="Unassembled WGS sequence"/>
</dbReference>
<reference evidence="2 3" key="1">
    <citation type="submission" date="2018-04" db="EMBL/GenBank/DDBJ databases">
        <title>Genomic Encyclopedia of Type Strains, Phase III (KMG-III): the genomes of soil and plant-associated and newly described type strains.</title>
        <authorList>
            <person name="Whitman W."/>
        </authorList>
    </citation>
    <scope>NUCLEOTIDE SEQUENCE [LARGE SCALE GENOMIC DNA]</scope>
    <source>
        <strain evidence="2 3">MA101b</strain>
    </source>
</reference>
<keyword evidence="3" id="KW-1185">Reference proteome</keyword>
<dbReference type="Pfam" id="PF05930">
    <property type="entry name" value="Phage_AlpA"/>
    <property type="match status" value="1"/>
</dbReference>